<sequence length="331" mass="36539">MRTRSNGCATLLQRSEAIPQIRYSVVIPVYGNEATLPDVVERLASVAVELDGAMEAVFVVDGSPDDSLAVLRKILPAASIASQLVVHSRNFGSFPAIRTGLDAARGEFIGVMAADLQEPPELMKEFFAQLAGNEYDVVVGRRQSRLDPAVSSVFSRTFWGLYRRFINRDIPQGGVDVFACTREVAARLLELDEAHSSLVGLLYWVGYRRTEVPYERLIRMHGKSGWTFTKKFKYLLDSVFSFTDIPIRMLTGVGVVGSLSTVAIGLVVLLSWSTGRIDEVGYTPLMLTMLFTTFLILAGLGVVGSYVWRGYENSKGRPLSLSMSREMFDGT</sequence>
<dbReference type="GO" id="GO:0016757">
    <property type="term" value="F:glycosyltransferase activity"/>
    <property type="evidence" value="ECO:0007669"/>
    <property type="project" value="UniProtKB-KW"/>
</dbReference>
<dbReference type="InterPro" id="IPR050256">
    <property type="entry name" value="Glycosyltransferase_2"/>
</dbReference>
<dbReference type="InterPro" id="IPR001173">
    <property type="entry name" value="Glyco_trans_2-like"/>
</dbReference>
<evidence type="ECO:0000259" key="3">
    <source>
        <dbReference type="Pfam" id="PF00535"/>
    </source>
</evidence>
<dbReference type="EMBL" id="JBHSTM010000003">
    <property type="protein sequence ID" value="MFC6424146.1"/>
    <property type="molecule type" value="Genomic_DNA"/>
</dbReference>
<evidence type="ECO:0000256" key="1">
    <source>
        <dbReference type="ARBA" id="ARBA00006739"/>
    </source>
</evidence>
<organism evidence="4 5">
    <name type="scientific">Oerskovia paurometabola</name>
    <dbReference type="NCBI Taxonomy" id="162170"/>
    <lineage>
        <taxon>Bacteria</taxon>
        <taxon>Bacillati</taxon>
        <taxon>Actinomycetota</taxon>
        <taxon>Actinomycetes</taxon>
        <taxon>Micrococcales</taxon>
        <taxon>Cellulomonadaceae</taxon>
        <taxon>Oerskovia</taxon>
    </lineage>
</organism>
<feature type="domain" description="Glycosyltransferase 2-like" evidence="3">
    <location>
        <begin position="24"/>
        <end position="164"/>
    </location>
</feature>
<accession>A0ABW1X9R2</accession>
<protein>
    <submittedName>
        <fullName evidence="4">Glycosyltransferase family 2 protein</fullName>
        <ecNumber evidence="4">2.4.-.-</ecNumber>
    </submittedName>
</protein>
<name>A0ABW1X9R2_9CELL</name>
<dbReference type="Gene3D" id="3.90.550.10">
    <property type="entry name" value="Spore Coat Polysaccharide Biosynthesis Protein SpsA, Chain A"/>
    <property type="match status" value="1"/>
</dbReference>
<evidence type="ECO:0000256" key="2">
    <source>
        <dbReference type="SAM" id="Phobius"/>
    </source>
</evidence>
<dbReference type="PANTHER" id="PTHR48090:SF8">
    <property type="entry name" value="GLYCOSYLTRANSFERASE CSBB-RELATED"/>
    <property type="match status" value="1"/>
</dbReference>
<evidence type="ECO:0000313" key="5">
    <source>
        <dbReference type="Proteomes" id="UP001596305"/>
    </source>
</evidence>
<dbReference type="InterPro" id="IPR029044">
    <property type="entry name" value="Nucleotide-diphossugar_trans"/>
</dbReference>
<dbReference type="CDD" id="cd04187">
    <property type="entry name" value="DPM1_like_bac"/>
    <property type="match status" value="1"/>
</dbReference>
<keyword evidence="4" id="KW-0808">Transferase</keyword>
<gene>
    <name evidence="4" type="ORF">ACFP71_04865</name>
</gene>
<feature type="transmembrane region" description="Helical" evidence="2">
    <location>
        <begin position="250"/>
        <end position="273"/>
    </location>
</feature>
<keyword evidence="2" id="KW-1133">Transmembrane helix</keyword>
<dbReference type="SUPFAM" id="SSF53448">
    <property type="entry name" value="Nucleotide-diphospho-sugar transferases"/>
    <property type="match status" value="1"/>
</dbReference>
<dbReference type="RefSeq" id="WP_307823983.1">
    <property type="nucleotide sequence ID" value="NZ_BAAAIY010000003.1"/>
</dbReference>
<comment type="similarity">
    <text evidence="1">Belongs to the glycosyltransferase 2 family.</text>
</comment>
<feature type="transmembrane region" description="Helical" evidence="2">
    <location>
        <begin position="285"/>
        <end position="308"/>
    </location>
</feature>
<keyword evidence="4" id="KW-0328">Glycosyltransferase</keyword>
<dbReference type="Proteomes" id="UP001596305">
    <property type="component" value="Unassembled WGS sequence"/>
</dbReference>
<dbReference type="PANTHER" id="PTHR48090">
    <property type="entry name" value="UNDECAPRENYL-PHOSPHATE 4-DEOXY-4-FORMAMIDO-L-ARABINOSE TRANSFERASE-RELATED"/>
    <property type="match status" value="1"/>
</dbReference>
<evidence type="ECO:0000313" key="4">
    <source>
        <dbReference type="EMBL" id="MFC6424146.1"/>
    </source>
</evidence>
<dbReference type="EC" id="2.4.-.-" evidence="4"/>
<dbReference type="Pfam" id="PF00535">
    <property type="entry name" value="Glycos_transf_2"/>
    <property type="match status" value="1"/>
</dbReference>
<keyword evidence="2" id="KW-0812">Transmembrane</keyword>
<reference evidence="5" key="1">
    <citation type="journal article" date="2019" name="Int. J. Syst. Evol. Microbiol.">
        <title>The Global Catalogue of Microorganisms (GCM) 10K type strain sequencing project: providing services to taxonomists for standard genome sequencing and annotation.</title>
        <authorList>
            <consortium name="The Broad Institute Genomics Platform"/>
            <consortium name="The Broad Institute Genome Sequencing Center for Infectious Disease"/>
            <person name="Wu L."/>
            <person name="Ma J."/>
        </authorList>
    </citation>
    <scope>NUCLEOTIDE SEQUENCE [LARGE SCALE GENOMIC DNA]</scope>
    <source>
        <strain evidence="5">CCUG 47105</strain>
    </source>
</reference>
<keyword evidence="5" id="KW-1185">Reference proteome</keyword>
<proteinExistence type="inferred from homology"/>
<comment type="caution">
    <text evidence="4">The sequence shown here is derived from an EMBL/GenBank/DDBJ whole genome shotgun (WGS) entry which is preliminary data.</text>
</comment>
<keyword evidence="2" id="KW-0472">Membrane</keyword>